<evidence type="ECO:0000313" key="2">
    <source>
        <dbReference type="EMBL" id="MDD7971413.1"/>
    </source>
</evidence>
<sequence length="121" mass="13404">MEPVNAAIQRSCMCGRYIDASLRGTESELSEIKINPFPRRYNIKPTQEVYVLRDGAFPCARRGLIPSWTKKGTLKDWRVTTPKASPPESAREGNAGQAGQNVTEHECANQNRQILLSSGGE</sequence>
<comment type="caution">
    <text evidence="2">The sequence shown here is derived from an EMBL/GenBank/DDBJ whole genome shotgun (WGS) entry which is preliminary data.</text>
</comment>
<dbReference type="RefSeq" id="WP_274352097.1">
    <property type="nucleotide sequence ID" value="NZ_JAQZSM010000007.1"/>
</dbReference>
<feature type="compositionally biased region" description="Polar residues" evidence="1">
    <location>
        <begin position="97"/>
        <end position="121"/>
    </location>
</feature>
<dbReference type="Proteomes" id="UP001431784">
    <property type="component" value="Unassembled WGS sequence"/>
</dbReference>
<proteinExistence type="predicted"/>
<reference evidence="2" key="1">
    <citation type="submission" date="2023-02" db="EMBL/GenBank/DDBJ databases">
        <title>Description of Roseinatronobacter alkalisoli sp. nov., an alkaliphilic bacerium isolated from soda soil.</title>
        <authorList>
            <person name="Wei W."/>
        </authorList>
    </citation>
    <scope>NUCLEOTIDE SEQUENCE</scope>
    <source>
        <strain evidence="2">HJB301</strain>
    </source>
</reference>
<evidence type="ECO:0000313" key="3">
    <source>
        <dbReference type="Proteomes" id="UP001431784"/>
    </source>
</evidence>
<accession>A0ABT5T8F6</accession>
<feature type="region of interest" description="Disordered" evidence="1">
    <location>
        <begin position="77"/>
        <end position="121"/>
    </location>
</feature>
<evidence type="ECO:0000256" key="1">
    <source>
        <dbReference type="SAM" id="MobiDB-lite"/>
    </source>
</evidence>
<dbReference type="Gene3D" id="3.90.1680.10">
    <property type="entry name" value="SOS response associated peptidase-like"/>
    <property type="match status" value="1"/>
</dbReference>
<evidence type="ECO:0008006" key="4">
    <source>
        <dbReference type="Google" id="ProtNLM"/>
    </source>
</evidence>
<dbReference type="InterPro" id="IPR036590">
    <property type="entry name" value="SRAP-like"/>
</dbReference>
<dbReference type="EMBL" id="JAQZSM010000007">
    <property type="protein sequence ID" value="MDD7971413.1"/>
    <property type="molecule type" value="Genomic_DNA"/>
</dbReference>
<dbReference type="SUPFAM" id="SSF143081">
    <property type="entry name" value="BB1717-like"/>
    <property type="match status" value="1"/>
</dbReference>
<organism evidence="2 3">
    <name type="scientific">Roseinatronobacter alkalisoli</name>
    <dbReference type="NCBI Taxonomy" id="3028235"/>
    <lineage>
        <taxon>Bacteria</taxon>
        <taxon>Pseudomonadati</taxon>
        <taxon>Pseudomonadota</taxon>
        <taxon>Alphaproteobacteria</taxon>
        <taxon>Rhodobacterales</taxon>
        <taxon>Paracoccaceae</taxon>
        <taxon>Roseinatronobacter</taxon>
    </lineage>
</organism>
<protein>
    <recommendedName>
        <fullName evidence="4">Chemokine interleukin-8-like domain-containing protein</fullName>
    </recommendedName>
</protein>
<name>A0ABT5T8F6_9RHOB</name>
<keyword evidence="3" id="KW-1185">Reference proteome</keyword>
<gene>
    <name evidence="2" type="ORF">PUT78_09875</name>
</gene>